<evidence type="ECO:0000256" key="3">
    <source>
        <dbReference type="ARBA" id="ARBA00022771"/>
    </source>
</evidence>
<keyword evidence="3 6" id="KW-0863">Zinc-finger</keyword>
<dbReference type="InterPro" id="IPR001841">
    <property type="entry name" value="Znf_RING"/>
</dbReference>
<proteinExistence type="predicted"/>
<evidence type="ECO:0000256" key="4">
    <source>
        <dbReference type="ARBA" id="ARBA00022833"/>
    </source>
</evidence>
<dbReference type="EMBL" id="CAMAPF010000085">
    <property type="protein sequence ID" value="CAH9095795.1"/>
    <property type="molecule type" value="Genomic_DNA"/>
</dbReference>
<dbReference type="Proteomes" id="UP001152523">
    <property type="component" value="Unassembled WGS sequence"/>
</dbReference>
<evidence type="ECO:0000259" key="8">
    <source>
        <dbReference type="PROSITE" id="PS50089"/>
    </source>
</evidence>
<evidence type="ECO:0000256" key="5">
    <source>
        <dbReference type="ARBA" id="ARBA00023136"/>
    </source>
</evidence>
<dbReference type="GO" id="GO:0016020">
    <property type="term" value="C:membrane"/>
    <property type="evidence" value="ECO:0007669"/>
    <property type="project" value="UniProtKB-SubCell"/>
</dbReference>
<evidence type="ECO:0000256" key="7">
    <source>
        <dbReference type="SAM" id="Phobius"/>
    </source>
</evidence>
<evidence type="ECO:0000256" key="1">
    <source>
        <dbReference type="ARBA" id="ARBA00004370"/>
    </source>
</evidence>
<feature type="domain" description="RING-type" evidence="8">
    <location>
        <begin position="217"/>
        <end position="259"/>
    </location>
</feature>
<comment type="subcellular location">
    <subcellularLocation>
        <location evidence="1">Membrane</location>
    </subcellularLocation>
</comment>
<evidence type="ECO:0000313" key="9">
    <source>
        <dbReference type="EMBL" id="CAH9095795.1"/>
    </source>
</evidence>
<feature type="transmembrane region" description="Helical" evidence="7">
    <location>
        <begin position="61"/>
        <end position="89"/>
    </location>
</feature>
<evidence type="ECO:0000256" key="6">
    <source>
        <dbReference type="PROSITE-ProRule" id="PRU00175"/>
    </source>
</evidence>
<dbReference type="PROSITE" id="PS50089">
    <property type="entry name" value="ZF_RING_2"/>
    <property type="match status" value="1"/>
</dbReference>
<dbReference type="PANTHER" id="PTHR46151:SF18">
    <property type="entry name" value="NEP1-INTERACTING PROTEIN-LIKE 2"/>
    <property type="match status" value="1"/>
</dbReference>
<dbReference type="InterPro" id="IPR013083">
    <property type="entry name" value="Znf_RING/FYVE/PHD"/>
</dbReference>
<organism evidence="9 10">
    <name type="scientific">Cuscuta epithymum</name>
    <dbReference type="NCBI Taxonomy" id="186058"/>
    <lineage>
        <taxon>Eukaryota</taxon>
        <taxon>Viridiplantae</taxon>
        <taxon>Streptophyta</taxon>
        <taxon>Embryophyta</taxon>
        <taxon>Tracheophyta</taxon>
        <taxon>Spermatophyta</taxon>
        <taxon>Magnoliopsida</taxon>
        <taxon>eudicotyledons</taxon>
        <taxon>Gunneridae</taxon>
        <taxon>Pentapetalae</taxon>
        <taxon>asterids</taxon>
        <taxon>lamiids</taxon>
        <taxon>Solanales</taxon>
        <taxon>Convolvulaceae</taxon>
        <taxon>Cuscuteae</taxon>
        <taxon>Cuscuta</taxon>
        <taxon>Cuscuta subgen. Cuscuta</taxon>
    </lineage>
</organism>
<dbReference type="AlphaFoldDB" id="A0AAV0D8W3"/>
<keyword evidence="7" id="KW-1133">Transmembrane helix</keyword>
<keyword evidence="4" id="KW-0862">Zinc</keyword>
<keyword evidence="2" id="KW-0479">Metal-binding</keyword>
<comment type="caution">
    <text evidence="9">The sequence shown here is derived from an EMBL/GenBank/DDBJ whole genome shotgun (WGS) entry which is preliminary data.</text>
</comment>
<protein>
    <recommendedName>
        <fullName evidence="8">RING-type domain-containing protein</fullName>
    </recommendedName>
</protein>
<gene>
    <name evidence="9" type="ORF">CEPIT_LOCUS13427</name>
</gene>
<dbReference type="SUPFAM" id="SSF57850">
    <property type="entry name" value="RING/U-box"/>
    <property type="match status" value="1"/>
</dbReference>
<dbReference type="Pfam" id="PF13639">
    <property type="entry name" value="zf-RING_2"/>
    <property type="match status" value="1"/>
</dbReference>
<accession>A0AAV0D8W3</accession>
<evidence type="ECO:0000313" key="10">
    <source>
        <dbReference type="Proteomes" id="UP001152523"/>
    </source>
</evidence>
<name>A0AAV0D8W3_9ASTE</name>
<dbReference type="Gene3D" id="3.30.40.10">
    <property type="entry name" value="Zinc/RING finger domain, C3HC4 (zinc finger)"/>
    <property type="match status" value="1"/>
</dbReference>
<keyword evidence="7" id="KW-0812">Transmembrane</keyword>
<dbReference type="PANTHER" id="PTHR46151">
    <property type="entry name" value="NEP1-INTERACTING PROTEIN-LIKE 2"/>
    <property type="match status" value="1"/>
</dbReference>
<keyword evidence="10" id="KW-1185">Reference proteome</keyword>
<sequence>MELVRHCLCTHDRGFSAQACDLCGPVFFPQSTQVQPESPGFHGEGAGDRELAPSYQNFRSLITSAASLCLTVLFVIVGALIGGVFGALAGWAAKSGILRGAGLCTIAGAVLSLEALEASHAYWCPDCSGSQHRTSSLANFIKELLHHRFVDDQFQHPAAPRTNGHQQGSISPSNDDVHEVIDSYSELPLRGLSGDSLNNLPSHVLTSEVKAGDNICCTICLQDIGVGETARSLPHCNHMFHLSCVDQWLAGHASCPVCRRNV</sequence>
<keyword evidence="5 7" id="KW-0472">Membrane</keyword>
<dbReference type="SMART" id="SM00184">
    <property type="entry name" value="RING"/>
    <property type="match status" value="1"/>
</dbReference>
<reference evidence="9" key="1">
    <citation type="submission" date="2022-07" db="EMBL/GenBank/DDBJ databases">
        <authorList>
            <person name="Macas J."/>
            <person name="Novak P."/>
            <person name="Neumann P."/>
        </authorList>
    </citation>
    <scope>NUCLEOTIDE SEQUENCE</scope>
</reference>
<dbReference type="GO" id="GO:0008270">
    <property type="term" value="F:zinc ion binding"/>
    <property type="evidence" value="ECO:0007669"/>
    <property type="project" value="UniProtKB-KW"/>
</dbReference>
<evidence type="ECO:0000256" key="2">
    <source>
        <dbReference type="ARBA" id="ARBA00022723"/>
    </source>
</evidence>